<evidence type="ECO:0000313" key="2">
    <source>
        <dbReference type="EMBL" id="KAK7815249.1"/>
    </source>
</evidence>
<dbReference type="Gene3D" id="1.25.40.20">
    <property type="entry name" value="Ankyrin repeat-containing domain"/>
    <property type="match status" value="1"/>
</dbReference>
<protein>
    <submittedName>
        <fullName evidence="2">Alpha-latroinsectotoxin-lt1a</fullName>
    </submittedName>
</protein>
<evidence type="ECO:0000313" key="3">
    <source>
        <dbReference type="Proteomes" id="UP000237347"/>
    </source>
</evidence>
<dbReference type="PROSITE" id="PS50088">
    <property type="entry name" value="ANK_REPEAT"/>
    <property type="match status" value="1"/>
</dbReference>
<dbReference type="PANTHER" id="PTHR24121">
    <property type="entry name" value="NO MECHANORECEPTOR POTENTIAL C, ISOFORM D-RELATED"/>
    <property type="match status" value="1"/>
</dbReference>
<dbReference type="Proteomes" id="UP000237347">
    <property type="component" value="Unassembled WGS sequence"/>
</dbReference>
<evidence type="ECO:0000256" key="1">
    <source>
        <dbReference type="PROSITE-ProRule" id="PRU00023"/>
    </source>
</evidence>
<comment type="caution">
    <text evidence="2">The sequence shown here is derived from an EMBL/GenBank/DDBJ whole genome shotgun (WGS) entry which is preliminary data.</text>
</comment>
<proteinExistence type="predicted"/>
<dbReference type="EMBL" id="PKMF04001022">
    <property type="protein sequence ID" value="KAK7815249.1"/>
    <property type="molecule type" value="Genomic_DNA"/>
</dbReference>
<reference evidence="2 3" key="1">
    <citation type="journal article" date="2018" name="Sci. Data">
        <title>The draft genome sequence of cork oak.</title>
        <authorList>
            <person name="Ramos A.M."/>
            <person name="Usie A."/>
            <person name="Barbosa P."/>
            <person name="Barros P.M."/>
            <person name="Capote T."/>
            <person name="Chaves I."/>
            <person name="Simoes F."/>
            <person name="Abreu I."/>
            <person name="Carrasquinho I."/>
            <person name="Faro C."/>
            <person name="Guimaraes J.B."/>
            <person name="Mendonca D."/>
            <person name="Nobrega F."/>
            <person name="Rodrigues L."/>
            <person name="Saibo N.J.M."/>
            <person name="Varela M.C."/>
            <person name="Egas C."/>
            <person name="Matos J."/>
            <person name="Miguel C.M."/>
            <person name="Oliveira M.M."/>
            <person name="Ricardo C.P."/>
            <person name="Goncalves S."/>
        </authorList>
    </citation>
    <scope>NUCLEOTIDE SEQUENCE [LARGE SCALE GENOMIC DNA]</scope>
    <source>
        <strain evidence="3">cv. HL8</strain>
    </source>
</reference>
<dbReference type="InterPro" id="IPR002110">
    <property type="entry name" value="Ankyrin_rpt"/>
</dbReference>
<dbReference type="PANTHER" id="PTHR24121:SF22">
    <property type="entry name" value="PROTEIN ACCELERATED CELL DEATH 6-LIKE"/>
    <property type="match status" value="1"/>
</dbReference>
<keyword evidence="1" id="KW-0040">ANK repeat</keyword>
<sequence>MLEMTNNEKDTAFHEAVRGNHLDVVKLLIQEGPDFSYSQNDAGETPLYMAVERRFEKLMHLILLRCASLAHDGPLGRTTLHAAVIWNSRGNAYY</sequence>
<dbReference type="Pfam" id="PF12796">
    <property type="entry name" value="Ank_2"/>
    <property type="match status" value="1"/>
</dbReference>
<dbReference type="SMART" id="SM00248">
    <property type="entry name" value="ANK"/>
    <property type="match status" value="2"/>
</dbReference>
<accession>A0AAW0ILT6</accession>
<gene>
    <name evidence="2" type="primary">LITA_1</name>
    <name evidence="2" type="ORF">CFP56_001863</name>
</gene>
<organism evidence="2 3">
    <name type="scientific">Quercus suber</name>
    <name type="common">Cork oak</name>
    <dbReference type="NCBI Taxonomy" id="58331"/>
    <lineage>
        <taxon>Eukaryota</taxon>
        <taxon>Viridiplantae</taxon>
        <taxon>Streptophyta</taxon>
        <taxon>Embryophyta</taxon>
        <taxon>Tracheophyta</taxon>
        <taxon>Spermatophyta</taxon>
        <taxon>Magnoliopsida</taxon>
        <taxon>eudicotyledons</taxon>
        <taxon>Gunneridae</taxon>
        <taxon>Pentapetalae</taxon>
        <taxon>rosids</taxon>
        <taxon>fabids</taxon>
        <taxon>Fagales</taxon>
        <taxon>Fagaceae</taxon>
        <taxon>Quercus</taxon>
    </lineage>
</organism>
<name>A0AAW0ILT6_QUESU</name>
<dbReference type="InterPro" id="IPR036770">
    <property type="entry name" value="Ankyrin_rpt-contain_sf"/>
</dbReference>
<dbReference type="PROSITE" id="PS50297">
    <property type="entry name" value="ANK_REP_REGION"/>
    <property type="match status" value="1"/>
</dbReference>
<dbReference type="SUPFAM" id="SSF48403">
    <property type="entry name" value="Ankyrin repeat"/>
    <property type="match status" value="1"/>
</dbReference>
<feature type="repeat" description="ANK" evidence="1">
    <location>
        <begin position="8"/>
        <end position="40"/>
    </location>
</feature>
<dbReference type="AlphaFoldDB" id="A0AAW0ILT6"/>
<keyword evidence="3" id="KW-1185">Reference proteome</keyword>